<dbReference type="EMBL" id="UYWY01020442">
    <property type="protein sequence ID" value="VDM41588.1"/>
    <property type="molecule type" value="Genomic_DNA"/>
</dbReference>
<organism evidence="7 8">
    <name type="scientific">Toxocara canis</name>
    <name type="common">Canine roundworm</name>
    <dbReference type="NCBI Taxonomy" id="6265"/>
    <lineage>
        <taxon>Eukaryota</taxon>
        <taxon>Metazoa</taxon>
        <taxon>Ecdysozoa</taxon>
        <taxon>Nematoda</taxon>
        <taxon>Chromadorea</taxon>
        <taxon>Rhabditida</taxon>
        <taxon>Spirurina</taxon>
        <taxon>Ascaridomorpha</taxon>
        <taxon>Ascaridoidea</taxon>
        <taxon>Toxocaridae</taxon>
        <taxon>Toxocara</taxon>
    </lineage>
</organism>
<evidence type="ECO:0000256" key="4">
    <source>
        <dbReference type="ARBA" id="ARBA00023239"/>
    </source>
</evidence>
<dbReference type="AlphaFoldDB" id="A0A183UP47"/>
<keyword evidence="2" id="KW-0210">Decarboxylase</keyword>
<reference evidence="6 7" key="2">
    <citation type="submission" date="2018-11" db="EMBL/GenBank/DDBJ databases">
        <authorList>
            <consortium name="Pathogen Informatics"/>
        </authorList>
    </citation>
    <scope>NUCLEOTIDE SEQUENCE [LARGE SCALE GENOMIC DNA]</scope>
</reference>
<proteinExistence type="predicted"/>
<dbReference type="GO" id="GO:0030170">
    <property type="term" value="F:pyridoxal phosphate binding"/>
    <property type="evidence" value="ECO:0007669"/>
    <property type="project" value="InterPro"/>
</dbReference>
<keyword evidence="5" id="KW-0812">Transmembrane</keyword>
<feature type="transmembrane region" description="Helical" evidence="5">
    <location>
        <begin position="162"/>
        <end position="185"/>
    </location>
</feature>
<evidence type="ECO:0000256" key="5">
    <source>
        <dbReference type="SAM" id="Phobius"/>
    </source>
</evidence>
<evidence type="ECO:0000313" key="7">
    <source>
        <dbReference type="Proteomes" id="UP000050794"/>
    </source>
</evidence>
<dbReference type="GO" id="GO:0019752">
    <property type="term" value="P:carboxylic acid metabolic process"/>
    <property type="evidence" value="ECO:0007669"/>
    <property type="project" value="InterPro"/>
</dbReference>
<keyword evidence="7" id="KW-1185">Reference proteome</keyword>
<dbReference type="InterPro" id="IPR010977">
    <property type="entry name" value="Aromatic_deC"/>
</dbReference>
<keyword evidence="4" id="KW-0456">Lyase</keyword>
<dbReference type="GO" id="GO:0016831">
    <property type="term" value="F:carboxy-lyase activity"/>
    <property type="evidence" value="ECO:0007669"/>
    <property type="project" value="UniProtKB-KW"/>
</dbReference>
<dbReference type="InterPro" id="IPR002129">
    <property type="entry name" value="PyrdxlP-dep_de-COase"/>
</dbReference>
<sequence>MALFRVDRAIGTLCRGSIADDLNSTLFFSTRNYTIEVILQVLEYYKGLGSWDISLDHLSESDACKETKLANAISTALNTTLIVLISELVICFCLHFPAQSHSNGKDELLAGLDILTAAMMYFLRPLPDDTQQINEPPITRIIETFKKSYRKKQNGSEITIPIGWIIVVGCTGSVFIVLIVGAIVGQQLSQRRALMFDCLDNFSLLYLIDRFCCLDTRSFQSGQAGSNEAVRNTQFTRYMNLVALFILNESKQKRSLEPGNVDELVSVCKRIRNHGALFGVPSLVDMIAETFCNSLEANHIIWEGCPLLVDLERVVVNWFGEAIGLPDSFLFTSKSSGGGFMLDISTESVLVAMIAARQHKLAGNPANSLNKMIAYASAEASPVFERAARLAEVNASAVECDENCRMDVKKFEKKIMSDVATGLHPFYVHVTIGTPSTGASDDLRAIADVVMRRYGMWIHVDAGYTCFALVCDQYKHLINGIEKANSISVNTHFNLAPTPTTSFLWNLKLKQFENFQVKEMTTRMRTTLSKDTRLELVGDSSLPIIAFKLKASHLLIVWLSNPLSPAMDELNELKDVQNGHESGQPSRSRKLCAFINATGEMLVSYAKSVGIDVIRITLTYENANPKYVDESCRLLTTLVTRFNGHSSFYFFFSYRLHSTFISTVSQSLIGLRTVLKSG</sequence>
<comment type="cofactor">
    <cofactor evidence="1">
        <name>pyridoxal 5'-phosphate</name>
        <dbReference type="ChEBI" id="CHEBI:597326"/>
    </cofactor>
</comment>
<dbReference type="PRINTS" id="PR00800">
    <property type="entry name" value="YHDCRBOXLASE"/>
</dbReference>
<dbReference type="Gene3D" id="3.40.640.10">
    <property type="entry name" value="Type I PLP-dependent aspartate aminotransferase-like (Major domain)"/>
    <property type="match status" value="1"/>
</dbReference>
<dbReference type="InterPro" id="IPR015421">
    <property type="entry name" value="PyrdxlP-dep_Trfase_major"/>
</dbReference>
<keyword evidence="5" id="KW-1133">Transmembrane helix</keyword>
<evidence type="ECO:0000313" key="8">
    <source>
        <dbReference type="WBParaSite" id="TCNE_0001026701-mRNA-1"/>
    </source>
</evidence>
<dbReference type="GO" id="GO:0006520">
    <property type="term" value="P:amino acid metabolic process"/>
    <property type="evidence" value="ECO:0007669"/>
    <property type="project" value="InterPro"/>
</dbReference>
<evidence type="ECO:0000313" key="6">
    <source>
        <dbReference type="EMBL" id="VDM41588.1"/>
    </source>
</evidence>
<dbReference type="GO" id="GO:0005737">
    <property type="term" value="C:cytoplasm"/>
    <property type="evidence" value="ECO:0007669"/>
    <property type="project" value="TreeGrafter"/>
</dbReference>
<name>A0A183UP47_TOXCA</name>
<dbReference type="Pfam" id="PF00282">
    <property type="entry name" value="Pyridoxal_deC"/>
    <property type="match status" value="1"/>
</dbReference>
<protein>
    <submittedName>
        <fullName evidence="8">PLP-dependent transferase</fullName>
    </submittedName>
</protein>
<evidence type="ECO:0000256" key="3">
    <source>
        <dbReference type="ARBA" id="ARBA00022898"/>
    </source>
</evidence>
<evidence type="ECO:0000256" key="1">
    <source>
        <dbReference type="ARBA" id="ARBA00001933"/>
    </source>
</evidence>
<evidence type="ECO:0000256" key="2">
    <source>
        <dbReference type="ARBA" id="ARBA00022793"/>
    </source>
</evidence>
<dbReference type="PANTHER" id="PTHR11999">
    <property type="entry name" value="GROUP II PYRIDOXAL-5-PHOSPHATE DECARBOXYLASE"/>
    <property type="match status" value="1"/>
</dbReference>
<accession>A0A183UP47</accession>
<dbReference type="Proteomes" id="UP000050794">
    <property type="component" value="Unassembled WGS sequence"/>
</dbReference>
<keyword evidence="5" id="KW-0472">Membrane</keyword>
<dbReference type="SUPFAM" id="SSF53383">
    <property type="entry name" value="PLP-dependent transferases"/>
    <property type="match status" value="1"/>
</dbReference>
<reference evidence="8" key="1">
    <citation type="submission" date="2016-06" db="UniProtKB">
        <authorList>
            <consortium name="WormBaseParasite"/>
        </authorList>
    </citation>
    <scope>IDENTIFICATION</scope>
</reference>
<gene>
    <name evidence="6" type="ORF">TCNE_LOCUS10267</name>
</gene>
<dbReference type="PANTHER" id="PTHR11999:SF70">
    <property type="entry name" value="MIP05841P"/>
    <property type="match status" value="1"/>
</dbReference>
<dbReference type="InterPro" id="IPR015424">
    <property type="entry name" value="PyrdxlP-dep_Trfase"/>
</dbReference>
<keyword evidence="3" id="KW-0663">Pyridoxal phosphate</keyword>
<dbReference type="WBParaSite" id="TCNE_0001026701-mRNA-1">
    <property type="protein sequence ID" value="TCNE_0001026701-mRNA-1"/>
    <property type="gene ID" value="TCNE_0001026701"/>
</dbReference>